<dbReference type="GO" id="GO:0019915">
    <property type="term" value="P:lipid storage"/>
    <property type="evidence" value="ECO:0007669"/>
    <property type="project" value="InterPro"/>
</dbReference>
<dbReference type="InterPro" id="IPR019363">
    <property type="entry name" value="LDAH"/>
</dbReference>
<keyword evidence="7" id="KW-1185">Reference proteome</keyword>
<organism evidence="6 7">
    <name type="scientific">Entamoeba invadens IP1</name>
    <dbReference type="NCBI Taxonomy" id="370355"/>
    <lineage>
        <taxon>Eukaryota</taxon>
        <taxon>Amoebozoa</taxon>
        <taxon>Evosea</taxon>
        <taxon>Archamoebae</taxon>
        <taxon>Mastigamoebida</taxon>
        <taxon>Entamoebidae</taxon>
        <taxon>Entamoeba</taxon>
    </lineage>
</organism>
<evidence type="ECO:0000313" key="7">
    <source>
        <dbReference type="Proteomes" id="UP000014680"/>
    </source>
</evidence>
<keyword evidence="5" id="KW-0472">Membrane</keyword>
<dbReference type="GO" id="GO:0016298">
    <property type="term" value="F:lipase activity"/>
    <property type="evidence" value="ECO:0007669"/>
    <property type="project" value="InterPro"/>
</dbReference>
<dbReference type="EMBL" id="KB207106">
    <property type="protein sequence ID" value="ELP84872.1"/>
    <property type="molecule type" value="Genomic_DNA"/>
</dbReference>
<dbReference type="Pfam" id="PF10230">
    <property type="entry name" value="LIDHydrolase"/>
    <property type="match status" value="1"/>
</dbReference>
<comment type="similarity">
    <text evidence="2">Belongs to the AB hydrolase superfamily. LDAH family.</text>
</comment>
<reference evidence="6 7" key="1">
    <citation type="submission" date="2012-10" db="EMBL/GenBank/DDBJ databases">
        <authorList>
            <person name="Zafar N."/>
            <person name="Inman J."/>
            <person name="Hall N."/>
            <person name="Lorenzi H."/>
            <person name="Caler E."/>
        </authorList>
    </citation>
    <scope>NUCLEOTIDE SEQUENCE [LARGE SCALE GENOMIC DNA]</scope>
    <source>
        <strain evidence="6 7">IP1</strain>
    </source>
</reference>
<dbReference type="Proteomes" id="UP000014680">
    <property type="component" value="Unassembled WGS sequence"/>
</dbReference>
<feature type="transmembrane region" description="Helical" evidence="5">
    <location>
        <begin position="149"/>
        <end position="176"/>
    </location>
</feature>
<gene>
    <name evidence="6" type="ORF">EIN_284480</name>
</gene>
<keyword evidence="5" id="KW-0812">Transmembrane</keyword>
<dbReference type="PANTHER" id="PTHR13390:SF0">
    <property type="entry name" value="LIPID DROPLET-ASSOCIATED HYDROLASE"/>
    <property type="match status" value="1"/>
</dbReference>
<evidence type="ECO:0000256" key="5">
    <source>
        <dbReference type="SAM" id="Phobius"/>
    </source>
</evidence>
<name>L7FKE3_ENTIV</name>
<evidence type="ECO:0000313" key="6">
    <source>
        <dbReference type="EMBL" id="ELP84872.1"/>
    </source>
</evidence>
<dbReference type="KEGG" id="eiv:EIN_284480"/>
<dbReference type="AlphaFoldDB" id="L7FKE3"/>
<protein>
    <submittedName>
        <fullName evidence="6">Uncharacterized protein</fullName>
    </submittedName>
</protein>
<dbReference type="GeneID" id="14883841"/>
<dbReference type="GO" id="GO:0005811">
    <property type="term" value="C:lipid droplet"/>
    <property type="evidence" value="ECO:0007669"/>
    <property type="project" value="UniProtKB-SubCell"/>
</dbReference>
<evidence type="ECO:0000256" key="3">
    <source>
        <dbReference type="ARBA" id="ARBA00022677"/>
    </source>
</evidence>
<keyword evidence="4" id="KW-0378">Hydrolase</keyword>
<accession>L7FKE3</accession>
<dbReference type="OrthoDB" id="448051at2759"/>
<comment type="subcellular location">
    <subcellularLocation>
        <location evidence="1">Lipid droplet</location>
    </subcellularLocation>
</comment>
<dbReference type="OMA" id="CPEAQIT"/>
<sequence>MSFEKKVVSGQPCLVKGNIMNSPIAYVIVPGNPSILELYEDFANQMIKRYPSPVIISSLQKTAGYTITLSETVELKKRFFEDLFATYPNTKFIIFAHSIGNYISLNALKQLPSSLCKEKIIGFYSLFPALKNMYPTFTTLYRVLTWSYLFIYLLACLTHLMKVVPLSVVMFVFNIFSDVPHQYIKAIKDGLTPEITGQMLSLCKEEGVHIKEYQQDFIDFIQSMKDQMHFVYGKHDVYGDETVANEMMTICQDASFVVTNTLHAFVLGYVEDIVDIVAPLVRNNFRQLKLIEE</sequence>
<dbReference type="Gene3D" id="3.40.50.1820">
    <property type="entry name" value="alpha/beta hydrolase"/>
    <property type="match status" value="1"/>
</dbReference>
<evidence type="ECO:0000256" key="1">
    <source>
        <dbReference type="ARBA" id="ARBA00004502"/>
    </source>
</evidence>
<dbReference type="InterPro" id="IPR029058">
    <property type="entry name" value="AB_hydrolase_fold"/>
</dbReference>
<evidence type="ECO:0000256" key="4">
    <source>
        <dbReference type="ARBA" id="ARBA00022801"/>
    </source>
</evidence>
<keyword evidence="3" id="KW-0551">Lipid droplet</keyword>
<evidence type="ECO:0000256" key="2">
    <source>
        <dbReference type="ARBA" id="ARBA00008300"/>
    </source>
</evidence>
<dbReference type="VEuPathDB" id="AmoebaDB:EIN_284480"/>
<dbReference type="RefSeq" id="XP_004184218.1">
    <property type="nucleotide sequence ID" value="XM_004184170.1"/>
</dbReference>
<proteinExistence type="inferred from homology"/>
<keyword evidence="5" id="KW-1133">Transmembrane helix</keyword>
<dbReference type="SUPFAM" id="SSF53474">
    <property type="entry name" value="alpha/beta-Hydrolases"/>
    <property type="match status" value="1"/>
</dbReference>
<dbReference type="PANTHER" id="PTHR13390">
    <property type="entry name" value="LIPASE"/>
    <property type="match status" value="1"/>
</dbReference>